<proteinExistence type="predicted"/>
<keyword evidence="3" id="KW-1185">Reference proteome</keyword>
<feature type="region of interest" description="Disordered" evidence="1">
    <location>
        <begin position="1"/>
        <end position="25"/>
    </location>
</feature>
<reference evidence="2" key="4">
    <citation type="submission" date="2019-03" db="UniProtKB">
        <authorList>
            <consortium name="EnsemblPlants"/>
        </authorList>
    </citation>
    <scope>IDENTIFICATION</scope>
</reference>
<evidence type="ECO:0000313" key="3">
    <source>
        <dbReference type="Proteomes" id="UP000015105"/>
    </source>
</evidence>
<evidence type="ECO:0000256" key="1">
    <source>
        <dbReference type="SAM" id="MobiDB-lite"/>
    </source>
</evidence>
<evidence type="ECO:0000313" key="2">
    <source>
        <dbReference type="EnsemblPlants" id="AET6Gv20997300.6"/>
    </source>
</evidence>
<protein>
    <submittedName>
        <fullName evidence="2">Uncharacterized protein</fullName>
    </submittedName>
</protein>
<dbReference type="Gramene" id="AET6Gv20997300.6">
    <property type="protein sequence ID" value="AET6Gv20997300.6"/>
    <property type="gene ID" value="AET6Gv20997300"/>
</dbReference>
<accession>A0A453Q6N1</accession>
<dbReference type="AlphaFoldDB" id="A0A453Q6N1"/>
<sequence>MRRMNADGGQAWLEQGQRQQVEEKNEEINEARARCERTERERCDAMLNLVFL</sequence>
<reference evidence="3" key="1">
    <citation type="journal article" date="2014" name="Science">
        <title>Ancient hybridizations among the ancestral genomes of bread wheat.</title>
        <authorList>
            <consortium name="International Wheat Genome Sequencing Consortium,"/>
            <person name="Marcussen T."/>
            <person name="Sandve S.R."/>
            <person name="Heier L."/>
            <person name="Spannagl M."/>
            <person name="Pfeifer M."/>
            <person name="Jakobsen K.S."/>
            <person name="Wulff B.B."/>
            <person name="Steuernagel B."/>
            <person name="Mayer K.F."/>
            <person name="Olsen O.A."/>
        </authorList>
    </citation>
    <scope>NUCLEOTIDE SEQUENCE [LARGE SCALE GENOMIC DNA]</scope>
    <source>
        <strain evidence="3">cv. AL8/78</strain>
    </source>
</reference>
<reference evidence="3" key="2">
    <citation type="journal article" date="2017" name="Nat. Plants">
        <title>The Aegilops tauschii genome reveals multiple impacts of transposons.</title>
        <authorList>
            <person name="Zhao G."/>
            <person name="Zou C."/>
            <person name="Li K."/>
            <person name="Wang K."/>
            <person name="Li T."/>
            <person name="Gao L."/>
            <person name="Zhang X."/>
            <person name="Wang H."/>
            <person name="Yang Z."/>
            <person name="Liu X."/>
            <person name="Jiang W."/>
            <person name="Mao L."/>
            <person name="Kong X."/>
            <person name="Jiao Y."/>
            <person name="Jia J."/>
        </authorList>
    </citation>
    <scope>NUCLEOTIDE SEQUENCE [LARGE SCALE GENOMIC DNA]</scope>
    <source>
        <strain evidence="3">cv. AL8/78</strain>
    </source>
</reference>
<dbReference type="EnsemblPlants" id="AET6Gv20997300.6">
    <property type="protein sequence ID" value="AET6Gv20997300.6"/>
    <property type="gene ID" value="AET6Gv20997300"/>
</dbReference>
<organism evidence="2 3">
    <name type="scientific">Aegilops tauschii subsp. strangulata</name>
    <name type="common">Goatgrass</name>
    <dbReference type="NCBI Taxonomy" id="200361"/>
    <lineage>
        <taxon>Eukaryota</taxon>
        <taxon>Viridiplantae</taxon>
        <taxon>Streptophyta</taxon>
        <taxon>Embryophyta</taxon>
        <taxon>Tracheophyta</taxon>
        <taxon>Spermatophyta</taxon>
        <taxon>Magnoliopsida</taxon>
        <taxon>Liliopsida</taxon>
        <taxon>Poales</taxon>
        <taxon>Poaceae</taxon>
        <taxon>BOP clade</taxon>
        <taxon>Pooideae</taxon>
        <taxon>Triticodae</taxon>
        <taxon>Triticeae</taxon>
        <taxon>Triticinae</taxon>
        <taxon>Aegilops</taxon>
    </lineage>
</organism>
<name>A0A453Q6N1_AEGTS</name>
<reference evidence="2" key="3">
    <citation type="journal article" date="2017" name="Nature">
        <title>Genome sequence of the progenitor of the wheat D genome Aegilops tauschii.</title>
        <authorList>
            <person name="Luo M.C."/>
            <person name="Gu Y.Q."/>
            <person name="Puiu D."/>
            <person name="Wang H."/>
            <person name="Twardziok S.O."/>
            <person name="Deal K.R."/>
            <person name="Huo N."/>
            <person name="Zhu T."/>
            <person name="Wang L."/>
            <person name="Wang Y."/>
            <person name="McGuire P.E."/>
            <person name="Liu S."/>
            <person name="Long H."/>
            <person name="Ramasamy R.K."/>
            <person name="Rodriguez J.C."/>
            <person name="Van S.L."/>
            <person name="Yuan L."/>
            <person name="Wang Z."/>
            <person name="Xia Z."/>
            <person name="Xiao L."/>
            <person name="Anderson O.D."/>
            <person name="Ouyang S."/>
            <person name="Liang Y."/>
            <person name="Zimin A.V."/>
            <person name="Pertea G."/>
            <person name="Qi P."/>
            <person name="Bennetzen J.L."/>
            <person name="Dai X."/>
            <person name="Dawson M.W."/>
            <person name="Muller H.G."/>
            <person name="Kugler K."/>
            <person name="Rivarola-Duarte L."/>
            <person name="Spannagl M."/>
            <person name="Mayer K.F.X."/>
            <person name="Lu F.H."/>
            <person name="Bevan M.W."/>
            <person name="Leroy P."/>
            <person name="Li P."/>
            <person name="You F.M."/>
            <person name="Sun Q."/>
            <person name="Liu Z."/>
            <person name="Lyons E."/>
            <person name="Wicker T."/>
            <person name="Salzberg S.L."/>
            <person name="Devos K.M."/>
            <person name="Dvorak J."/>
        </authorList>
    </citation>
    <scope>NUCLEOTIDE SEQUENCE [LARGE SCALE GENOMIC DNA]</scope>
    <source>
        <strain evidence="2">cv. AL8/78</strain>
    </source>
</reference>
<reference evidence="2" key="5">
    <citation type="journal article" date="2021" name="G3 (Bethesda)">
        <title>Aegilops tauschii genome assembly Aet v5.0 features greater sequence contiguity and improved annotation.</title>
        <authorList>
            <person name="Wang L."/>
            <person name="Zhu T."/>
            <person name="Rodriguez J.C."/>
            <person name="Deal K.R."/>
            <person name="Dubcovsky J."/>
            <person name="McGuire P.E."/>
            <person name="Lux T."/>
            <person name="Spannagl M."/>
            <person name="Mayer K.F.X."/>
            <person name="Baldrich P."/>
            <person name="Meyers B.C."/>
            <person name="Huo N."/>
            <person name="Gu Y.Q."/>
            <person name="Zhou H."/>
            <person name="Devos K.M."/>
            <person name="Bennetzen J.L."/>
            <person name="Unver T."/>
            <person name="Budak H."/>
            <person name="Gulick P.J."/>
            <person name="Galiba G."/>
            <person name="Kalapos B."/>
            <person name="Nelson D.R."/>
            <person name="Li P."/>
            <person name="You F.M."/>
            <person name="Luo M.C."/>
            <person name="Dvorak J."/>
        </authorList>
    </citation>
    <scope>NUCLEOTIDE SEQUENCE [LARGE SCALE GENOMIC DNA]</scope>
    <source>
        <strain evidence="2">cv. AL8/78</strain>
    </source>
</reference>
<dbReference type="Proteomes" id="UP000015105">
    <property type="component" value="Chromosome 6D"/>
</dbReference>